<dbReference type="Pfam" id="PF12728">
    <property type="entry name" value="HTH_17"/>
    <property type="match status" value="1"/>
</dbReference>
<dbReference type="GO" id="GO:0003677">
    <property type="term" value="F:DNA binding"/>
    <property type="evidence" value="ECO:0007669"/>
    <property type="project" value="InterPro"/>
</dbReference>
<dbReference type="EMBL" id="FQYQ01000036">
    <property type="protein sequence ID" value="SHJ64919.1"/>
    <property type="molecule type" value="Genomic_DNA"/>
</dbReference>
<dbReference type="InterPro" id="IPR010093">
    <property type="entry name" value="SinI_DNA-bd"/>
</dbReference>
<name>A0A1M6L199_PSEXY</name>
<evidence type="ECO:0000313" key="3">
    <source>
        <dbReference type="Proteomes" id="UP000184185"/>
    </source>
</evidence>
<dbReference type="AlphaFoldDB" id="A0A1M6L199"/>
<evidence type="ECO:0000313" key="2">
    <source>
        <dbReference type="EMBL" id="SHJ64919.1"/>
    </source>
</evidence>
<dbReference type="InterPro" id="IPR038148">
    <property type="entry name" value="Tn1545/Tn916_Xis"/>
</dbReference>
<gene>
    <name evidence="2" type="ORF">SAMN02745725_02992</name>
</gene>
<evidence type="ECO:0000259" key="1">
    <source>
        <dbReference type="Pfam" id="PF12728"/>
    </source>
</evidence>
<dbReference type="InterPro" id="IPR041657">
    <property type="entry name" value="HTH_17"/>
</dbReference>
<dbReference type="RefSeq" id="WP_028246809.1">
    <property type="nucleotide sequence ID" value="NZ_FQYQ01000036.1"/>
</dbReference>
<proteinExistence type="predicted"/>
<feature type="domain" description="Helix-turn-helix" evidence="1">
    <location>
        <begin position="5"/>
        <end position="53"/>
    </location>
</feature>
<dbReference type="Proteomes" id="UP000184185">
    <property type="component" value="Unassembled WGS sequence"/>
</dbReference>
<sequence>MEKALLTVEEFCSYLGIGETKARELIRQPRNGFSLKIGNKWFVNKARLDQWLADECDKY</sequence>
<protein>
    <submittedName>
        <fullName evidence="2">DNA binding domain-containing protein, excisionase family</fullName>
    </submittedName>
</protein>
<accession>A0A1M6L199</accession>
<dbReference type="OrthoDB" id="2053861at2"/>
<keyword evidence="3" id="KW-1185">Reference proteome</keyword>
<reference evidence="2 3" key="1">
    <citation type="submission" date="2016-11" db="EMBL/GenBank/DDBJ databases">
        <authorList>
            <person name="Jaros S."/>
            <person name="Januszkiewicz K."/>
            <person name="Wedrychowicz H."/>
        </authorList>
    </citation>
    <scope>NUCLEOTIDE SEQUENCE [LARGE SCALE GENOMIC DNA]</scope>
    <source>
        <strain evidence="2 3">DSM 14809</strain>
    </source>
</reference>
<organism evidence="2 3">
    <name type="scientific">Pseudobutyrivibrio xylanivorans DSM 14809</name>
    <dbReference type="NCBI Taxonomy" id="1123012"/>
    <lineage>
        <taxon>Bacteria</taxon>
        <taxon>Bacillati</taxon>
        <taxon>Bacillota</taxon>
        <taxon>Clostridia</taxon>
        <taxon>Lachnospirales</taxon>
        <taxon>Lachnospiraceae</taxon>
        <taxon>Pseudobutyrivibrio</taxon>
    </lineage>
</organism>
<dbReference type="Gene3D" id="3.90.105.50">
    <property type="match status" value="1"/>
</dbReference>
<dbReference type="NCBIfam" id="TIGR01764">
    <property type="entry name" value="excise"/>
    <property type="match status" value="1"/>
</dbReference>